<reference evidence="2" key="1">
    <citation type="submission" date="2021-01" db="EMBL/GenBank/DDBJ databases">
        <authorList>
            <consortium name="Genoscope - CEA"/>
            <person name="William W."/>
        </authorList>
    </citation>
    <scope>NUCLEOTIDE SEQUENCE</scope>
</reference>
<dbReference type="Proteomes" id="UP000692954">
    <property type="component" value="Unassembled WGS sequence"/>
</dbReference>
<feature type="transmembrane region" description="Helical" evidence="1">
    <location>
        <begin position="128"/>
        <end position="146"/>
    </location>
</feature>
<feature type="transmembrane region" description="Helical" evidence="1">
    <location>
        <begin position="184"/>
        <end position="204"/>
    </location>
</feature>
<evidence type="ECO:0008006" key="4">
    <source>
        <dbReference type="Google" id="ProtNLM"/>
    </source>
</evidence>
<organism evidence="2 3">
    <name type="scientific">Paramecium sonneborni</name>
    <dbReference type="NCBI Taxonomy" id="65129"/>
    <lineage>
        <taxon>Eukaryota</taxon>
        <taxon>Sar</taxon>
        <taxon>Alveolata</taxon>
        <taxon>Ciliophora</taxon>
        <taxon>Intramacronucleata</taxon>
        <taxon>Oligohymenophorea</taxon>
        <taxon>Peniculida</taxon>
        <taxon>Parameciidae</taxon>
        <taxon>Paramecium</taxon>
    </lineage>
</organism>
<feature type="transmembrane region" description="Helical" evidence="1">
    <location>
        <begin position="1211"/>
        <end position="1238"/>
    </location>
</feature>
<keyword evidence="1" id="KW-0472">Membrane</keyword>
<sequence length="1615" mass="190904">MLQITQKLIKNYLDLMTASPKIQLWDSLFKGALLFQFILRTRFIFPKDGWNVWKYSDFKLNVPYILLSYLYYEISDPIKIILILANISIFILSFYRVQLVFYYNNLLWKIFYIPQVAMFAYLSGSIELSIIGVIILFFILTFNLYFNRSTKFIHSNPFIRKFTQLTIINILLDTICFIDLEFHLLQQIMLIFQGLALCLDVIIFKPYRLQYNKLAFQYNFLYCAIVFINSISLITKSEENMFYFTIIFGTLAYALSDELYDRKADIDSSNQFQILIQCQEFYHQENILHYIKIIQHKKSCKISHKTQNKIDIVICQLENKIALNKKLKQDYEILELALIHFLCIHKAPLTALCRLKQYYNIYKDHSIFFKITFPNLHHQLWSSVKKVQENINQTMKAGSYHDDRILSTRDIYEAIQIRDKSIPLIISTIDFKLNYWRQLISLINNFQKLFQTTEILSKKIVECKKQLEQLYKCKDLEEIEQPRTVIEVIILIIYYAIIANDYQQAIKMQKVMNDILKTESLAEGKLLNGNIMDDKICLLYSSIVKQQGQIVKINSQQIAQFWGYENEMDFRDIKHINQLMPDFLALVHDQYLDRFKKLGHSILFGKSRTVFLKGKNNFFIPADITIDNFFISYDDYIITAAFAKTKEKCLFLLFDSKGRILGVNNLMFKLLTSIDKSVTQDQLTQGYIFQLIPKIFILINAYKNQDSDINQENNIQLKIGNPIRGQFSKLMQSSKGKSIWTTFDTHDYCQAGKEPQFNFEINSQEQTKPDCELFDEGYQERMLQFIDDSIQTINYKINCYLEYLVLGYYKAIPLFTLEINDIIIQTTKEDDEDINSEDMLNNIELSDLDKSSHLVLSSIQDESFQKVKIEENEKLQQYPEVSLIRGRYDQSFFDQLQDSSRQILAPFSQRATFNLIKHKSINDDSKYLEEDFKIIKQQQEISYDQKNVELQQYSKHKTVLDQLQEQKSSEDKNYQVNCQKDIQAVNSVGSIARRSKNHHHELLKQKSRSKVMPIQLSLILLIDLLIVLSIIIFNIFLIFTLYQKKQNSHNLLIELQAPYLYNSYYCELTSHDLIYKLAEIKNIEFSEDLLNTIKSRFNKIQYLQNMSKFYEVFSQIEEEDDILNQNISLHYIDSKDNNNMTFTYFYNQITIFFNIIIQFYQEYNVKNFDDYFFQQSLFQTLNLNDSSQLFRLLLRQLIDKFYDDIDKNDEFIINLFIIQTILQFSLILIQFFILLNLLKIYRKIINLNCRLYEKDVFIVIQRLQTAQEILRDKYSQNWKKADYIQLVYQPLNEQQTENVKNGKQNKSTLLSSRLQQQTFNIYTTSAFLLFLLLIILLINIGGFLLNSQKQKLLKPSFLLTAEFHHFTLQVDSIVSNAMQVKSQNIILSNNTLTNKVNQKILAQAINQFQVEKYQNLSYFRKLVKSFQQSQIQMISILIKDPNINPSRAGILNDLFFQDLCPKYCPNSSNVKDNCTYLYNKGLIGIYTKMSNFITTSYSYELEEERIDPDFLASMQILNSVDFNQIFGRYYTNTKLAFEEFGNEILDLTKEQIEENYEVILIYYSITGWFTLFIVGLALIYFAKMQQQQMNLLRLSLTVIPIELIDQQAINILRQI</sequence>
<keyword evidence="3" id="KW-1185">Reference proteome</keyword>
<keyword evidence="1" id="KW-0812">Transmembrane</keyword>
<gene>
    <name evidence="2" type="ORF">PSON_ATCC_30995.1.T0060422</name>
</gene>
<evidence type="ECO:0000256" key="1">
    <source>
        <dbReference type="SAM" id="Phobius"/>
    </source>
</evidence>
<evidence type="ECO:0000313" key="3">
    <source>
        <dbReference type="Proteomes" id="UP000692954"/>
    </source>
</evidence>
<name>A0A8S1KMZ1_9CILI</name>
<feature type="transmembrane region" description="Helical" evidence="1">
    <location>
        <begin position="216"/>
        <end position="235"/>
    </location>
</feature>
<dbReference type="InterPro" id="IPR052994">
    <property type="entry name" value="Tiny_macrocysts_regulators"/>
</dbReference>
<keyword evidence="1" id="KW-1133">Transmembrane helix</keyword>
<feature type="transmembrane region" description="Helical" evidence="1">
    <location>
        <begin position="1016"/>
        <end position="1042"/>
    </location>
</feature>
<dbReference type="PANTHER" id="PTHR31600:SF2">
    <property type="entry name" value="GAMETE ENRICHED GENE 10 PROTEIN-RELATED"/>
    <property type="match status" value="1"/>
</dbReference>
<dbReference type="OrthoDB" id="296710at2759"/>
<feature type="transmembrane region" description="Helical" evidence="1">
    <location>
        <begin position="241"/>
        <end position="260"/>
    </location>
</feature>
<feature type="transmembrane region" description="Helical" evidence="1">
    <location>
        <begin position="78"/>
        <end position="95"/>
    </location>
</feature>
<dbReference type="EMBL" id="CAJJDN010000006">
    <property type="protein sequence ID" value="CAD8052374.1"/>
    <property type="molecule type" value="Genomic_DNA"/>
</dbReference>
<accession>A0A8S1KMZ1</accession>
<feature type="transmembrane region" description="Helical" evidence="1">
    <location>
        <begin position="1144"/>
        <end position="1161"/>
    </location>
</feature>
<comment type="caution">
    <text evidence="2">The sequence shown here is derived from an EMBL/GenBank/DDBJ whole genome shotgun (WGS) entry which is preliminary data.</text>
</comment>
<proteinExistence type="predicted"/>
<protein>
    <recommendedName>
        <fullName evidence="4">Transmembrane protein</fullName>
    </recommendedName>
</protein>
<feature type="transmembrane region" description="Helical" evidence="1">
    <location>
        <begin position="1319"/>
        <end position="1345"/>
    </location>
</feature>
<evidence type="ECO:0000313" key="2">
    <source>
        <dbReference type="EMBL" id="CAD8052374.1"/>
    </source>
</evidence>
<feature type="transmembrane region" description="Helical" evidence="1">
    <location>
        <begin position="1560"/>
        <end position="1582"/>
    </location>
</feature>
<dbReference type="PANTHER" id="PTHR31600">
    <property type="entry name" value="TINY MACROCYSTS PROTEIN B-RELATED"/>
    <property type="match status" value="1"/>
</dbReference>